<name>A0ACC8XF22_9FIRM</name>
<organism evidence="1 2">
    <name type="scientific">Candidatus Epulonipiscium fishelsonii</name>
    <dbReference type="NCBI Taxonomy" id="77094"/>
    <lineage>
        <taxon>Bacteria</taxon>
        <taxon>Bacillati</taxon>
        <taxon>Bacillota</taxon>
        <taxon>Clostridia</taxon>
        <taxon>Lachnospirales</taxon>
        <taxon>Lachnospiraceae</taxon>
        <taxon>Candidatus Epulonipiscium</taxon>
    </lineage>
</organism>
<sequence>MSKKKIIIIKNIIITVVIWIIAVIWYILGPVYAVIVDEVAITIVEVLNVPNINGHLLAFGINAVILIGSSILYFLIAKALIKKFTKSDEISAKIKWKSSPQTDQELWCLAVYRIWGTFRGCPEYIGGVLHTDIALEQEIMERDWGICNAEECITMVGKLIFDTVEKPERAWDLCRAMQILGNCYAAQLFSRKILNEYSVKVAFVIQHEFSNWEELEENYLLGYADWANRIYKEKAPNHIKYRIECHKKIQQSNSIVDVRNIDWHLNFTESPTKLSKKDILSK</sequence>
<comment type="caution">
    <text evidence="1">The sequence shown here is derived from an EMBL/GenBank/DDBJ whole genome shotgun (WGS) entry which is preliminary data.</text>
</comment>
<evidence type="ECO:0000313" key="1">
    <source>
        <dbReference type="EMBL" id="ONI41935.1"/>
    </source>
</evidence>
<keyword evidence="2" id="KW-1185">Reference proteome</keyword>
<dbReference type="EMBL" id="LJDB01000025">
    <property type="protein sequence ID" value="ONI41935.1"/>
    <property type="molecule type" value="Genomic_DNA"/>
</dbReference>
<accession>A0ACC8XF22</accession>
<reference evidence="1" key="1">
    <citation type="submission" date="2016-08" db="EMBL/GenBank/DDBJ databases">
        <authorList>
            <person name="Ngugi D.K."/>
            <person name="Miyake S."/>
            <person name="Stingl U."/>
        </authorList>
    </citation>
    <scope>NUCLEOTIDE SEQUENCE</scope>
    <source>
        <strain evidence="1">SCG-B11WGA-EpuloA1</strain>
    </source>
</reference>
<protein>
    <submittedName>
        <fullName evidence="1">Uncharacterized protein</fullName>
    </submittedName>
</protein>
<dbReference type="Proteomes" id="UP000188605">
    <property type="component" value="Unassembled WGS sequence"/>
</dbReference>
<evidence type="ECO:0000313" key="2">
    <source>
        <dbReference type="Proteomes" id="UP000188605"/>
    </source>
</evidence>
<gene>
    <name evidence="1" type="ORF">AN396_02745</name>
</gene>
<proteinExistence type="predicted"/>